<accession>F4XYB0</accession>
<organism evidence="1 2">
    <name type="scientific">Moorena producens 3L</name>
    <dbReference type="NCBI Taxonomy" id="489825"/>
    <lineage>
        <taxon>Bacteria</taxon>
        <taxon>Bacillati</taxon>
        <taxon>Cyanobacteriota</taxon>
        <taxon>Cyanophyceae</taxon>
        <taxon>Coleofasciculales</taxon>
        <taxon>Coleofasciculaceae</taxon>
        <taxon>Moorena</taxon>
    </lineage>
</organism>
<keyword evidence="2" id="KW-1185">Reference proteome</keyword>
<proteinExistence type="predicted"/>
<evidence type="ECO:0000313" key="1">
    <source>
        <dbReference type="EMBL" id="EGJ30323.1"/>
    </source>
</evidence>
<evidence type="ECO:0000313" key="2">
    <source>
        <dbReference type="Proteomes" id="UP000003959"/>
    </source>
</evidence>
<dbReference type="Proteomes" id="UP000003959">
    <property type="component" value="Unassembled WGS sequence"/>
</dbReference>
<dbReference type="HOGENOM" id="CLU_2602163_0_0_3"/>
<name>F4XYB0_9CYAN</name>
<protein>
    <submittedName>
        <fullName evidence="1">Uncharacterized protein</fullName>
    </submittedName>
</protein>
<dbReference type="AlphaFoldDB" id="F4XYB0"/>
<gene>
    <name evidence="1" type="ORF">LYNGBM3L_51490</name>
</gene>
<dbReference type="EMBL" id="GL890954">
    <property type="protein sequence ID" value="EGJ30323.1"/>
    <property type="molecule type" value="Genomic_DNA"/>
</dbReference>
<sequence>MLISKVDGVADYGYDYAPLALQFWVEQNFLSSPKVGVLYLGGFTKTIRSKFILEFSNVKFLILVGYKNSYLRKKYESHS</sequence>
<reference evidence="2" key="1">
    <citation type="journal article" date="2011" name="Proc. Natl. Acad. Sci. U.S.A.">
        <title>Genomic insights into the physiology and ecology of the marine filamentous cyanobacterium Lyngbya majuscula.</title>
        <authorList>
            <person name="Jones A.C."/>
            <person name="Monroe E.A."/>
            <person name="Podell S."/>
            <person name="Hess W.R."/>
            <person name="Klages S."/>
            <person name="Esquenazi E."/>
            <person name="Niessen S."/>
            <person name="Hoover H."/>
            <person name="Rothmann M."/>
            <person name="Lasken R.S."/>
            <person name="Yates J.R.III."/>
            <person name="Reinhardt R."/>
            <person name="Kube M."/>
            <person name="Burkart M.D."/>
            <person name="Allen E.E."/>
            <person name="Dorrestein P.C."/>
            <person name="Gerwick W.H."/>
            <person name="Gerwick L."/>
        </authorList>
    </citation>
    <scope>NUCLEOTIDE SEQUENCE [LARGE SCALE GENOMIC DNA]</scope>
    <source>
        <strain evidence="2">3L</strain>
    </source>
</reference>